<evidence type="ECO:0000313" key="1">
    <source>
        <dbReference type="EMBL" id="KVW96026.1"/>
    </source>
</evidence>
<evidence type="ECO:0008006" key="3">
    <source>
        <dbReference type="Google" id="ProtNLM"/>
    </source>
</evidence>
<organism evidence="1 2">
    <name type="scientific">Thiobacillus denitrificans</name>
    <dbReference type="NCBI Taxonomy" id="36861"/>
    <lineage>
        <taxon>Bacteria</taxon>
        <taxon>Pseudomonadati</taxon>
        <taxon>Pseudomonadota</taxon>
        <taxon>Betaproteobacteria</taxon>
        <taxon>Nitrosomonadales</taxon>
        <taxon>Thiobacillaceae</taxon>
        <taxon>Thiobacillus</taxon>
    </lineage>
</organism>
<proteinExistence type="predicted"/>
<protein>
    <recommendedName>
        <fullName evidence="3">NosL</fullName>
    </recommendedName>
</protein>
<dbReference type="OrthoDB" id="982633at2"/>
<reference evidence="1 2" key="1">
    <citation type="journal article" date="2015" name="Appl. Environ. Microbiol.">
        <title>Aerobic and Anaerobic Thiosulfate Oxidation by a Cold-Adapted, Subglacial Chemoautotroph.</title>
        <authorList>
            <person name="Harrold Z.R."/>
            <person name="Skidmore M.L."/>
            <person name="Hamilton T.L."/>
            <person name="Desch L."/>
            <person name="Amada K."/>
            <person name="van Gelder W."/>
            <person name="Glover K."/>
            <person name="Roden E.E."/>
            <person name="Boyd E.S."/>
        </authorList>
    </citation>
    <scope>NUCLEOTIDE SEQUENCE [LARGE SCALE GENOMIC DNA]</scope>
    <source>
        <strain evidence="1 2">RG</strain>
    </source>
</reference>
<name>A0A106BP34_THIDE</name>
<dbReference type="Gene3D" id="3.30.70.2050">
    <property type="match status" value="1"/>
</dbReference>
<comment type="caution">
    <text evidence="1">The sequence shown here is derived from an EMBL/GenBank/DDBJ whole genome shotgun (WGS) entry which is preliminary data.</text>
</comment>
<gene>
    <name evidence="1" type="ORF">ABW22_08260</name>
</gene>
<dbReference type="InterPro" id="IPR008719">
    <property type="entry name" value="N2O_reductase_NosL"/>
</dbReference>
<dbReference type="AlphaFoldDB" id="A0A106BP34"/>
<dbReference type="EMBL" id="LDUG01000021">
    <property type="protein sequence ID" value="KVW96026.1"/>
    <property type="molecule type" value="Genomic_DNA"/>
</dbReference>
<dbReference type="PANTHER" id="PTHR41247:SF1">
    <property type="entry name" value="HTH-TYPE TRANSCRIPTIONAL REPRESSOR YCNK"/>
    <property type="match status" value="1"/>
</dbReference>
<keyword evidence="2" id="KW-1185">Reference proteome</keyword>
<evidence type="ECO:0000313" key="2">
    <source>
        <dbReference type="Proteomes" id="UP000064243"/>
    </source>
</evidence>
<dbReference type="SUPFAM" id="SSF160387">
    <property type="entry name" value="NosL/MerB-like"/>
    <property type="match status" value="1"/>
</dbReference>
<dbReference type="PANTHER" id="PTHR41247">
    <property type="entry name" value="HTH-TYPE TRANSCRIPTIONAL REPRESSOR YCNK"/>
    <property type="match status" value="1"/>
</dbReference>
<accession>A0A106BP34</accession>
<dbReference type="Proteomes" id="UP000064243">
    <property type="component" value="Unassembled WGS sequence"/>
</dbReference>
<dbReference type="Pfam" id="PF05573">
    <property type="entry name" value="NosL"/>
    <property type="match status" value="1"/>
</dbReference>
<dbReference type="RefSeq" id="WP_059754705.1">
    <property type="nucleotide sequence ID" value="NZ_LDUG01000021.1"/>
</dbReference>
<sequence>MRRSARLFSLAGGVLAIATAALLLLPLGKQAARDANLFTNDLCIVAPATPHDPASGLAMLAPRPIPADARCLVCGMYPARFPRWAAQSLFKDGAAHYFDSPLDLFVFLQKVNRHDRRYDQDDVAVSFVTDFETGQWIEAHDAFFVHGSSVFGPMRDADLPAFSSRETAATLTRSRGGRVLGFTDVTPELILSLNRSVHHRH</sequence>
<dbReference type="PATRIC" id="fig|36861.3.peg.1303"/>